<keyword evidence="4" id="KW-1185">Reference proteome</keyword>
<feature type="compositionally biased region" description="Low complexity" evidence="2">
    <location>
        <begin position="422"/>
        <end position="438"/>
    </location>
</feature>
<feature type="region of interest" description="Disordered" evidence="2">
    <location>
        <begin position="200"/>
        <end position="231"/>
    </location>
</feature>
<name>A0ABU2L294_9ACTN</name>
<protein>
    <submittedName>
        <fullName evidence="3">Uncharacterized protein</fullName>
    </submittedName>
</protein>
<feature type="region of interest" description="Disordered" evidence="2">
    <location>
        <begin position="406"/>
        <end position="484"/>
    </location>
</feature>
<accession>A0ABU2L294</accession>
<dbReference type="RefSeq" id="WP_311628587.1">
    <property type="nucleotide sequence ID" value="NZ_JAVREN010000002.1"/>
</dbReference>
<feature type="coiled-coil region" evidence="1">
    <location>
        <begin position="93"/>
        <end position="151"/>
    </location>
</feature>
<comment type="caution">
    <text evidence="3">The sequence shown here is derived from an EMBL/GenBank/DDBJ whole genome shotgun (WGS) entry which is preliminary data.</text>
</comment>
<proteinExistence type="predicted"/>
<dbReference type="EMBL" id="JAVREN010000002">
    <property type="protein sequence ID" value="MDT0305675.1"/>
    <property type="molecule type" value="Genomic_DNA"/>
</dbReference>
<evidence type="ECO:0000313" key="4">
    <source>
        <dbReference type="Proteomes" id="UP001183388"/>
    </source>
</evidence>
<sequence>MTTDQDFQATIGKILSARHLSMRAASGAWLALAVTADRESGALSGSAAEASGQRGAGLLQLADRMEETSGWATGAGRVAREISRQLGRAGEQAARASENALRLQAEFDEVTDRTNGLLAVQDVGMAAVRATQRASEEKRALTDEARNLLETLGQAFAEVIGAEVPTAPASGGGGADAGGTALATAAAGTAGAGTAAATARTGGAARTGPGGPADRVPAPNGSRVGAGDYPGSSVLGPDQGDFAGWVRSPNTGFLVDPATGREFDPVTGRWIDPVTGQPFGEVTEYAARLAGLGSGPGALASGLGLTGGVAPAALAATGGAGSLAALYGGLVPPSVGHTGPARGQMVDQATRNLGQRARVATRFALHEAAQGGRPFTPPPGAAAHAAGRAAGGGAATAAGARARAAGERAATWGGRRADAAARHQLAGAARPAGPARPAAAPPAPGATRASRGEERRREGAPTDLTEDPAVWSPARRAGRGVLGD</sequence>
<organism evidence="3 4">
    <name type="scientific">Streptomyces boetiae</name>
    <dbReference type="NCBI Taxonomy" id="3075541"/>
    <lineage>
        <taxon>Bacteria</taxon>
        <taxon>Bacillati</taxon>
        <taxon>Actinomycetota</taxon>
        <taxon>Actinomycetes</taxon>
        <taxon>Kitasatosporales</taxon>
        <taxon>Streptomycetaceae</taxon>
        <taxon>Streptomyces</taxon>
    </lineage>
</organism>
<evidence type="ECO:0000256" key="2">
    <source>
        <dbReference type="SAM" id="MobiDB-lite"/>
    </source>
</evidence>
<reference evidence="4" key="1">
    <citation type="submission" date="2023-07" db="EMBL/GenBank/DDBJ databases">
        <title>30 novel species of actinomycetes from the DSMZ collection.</title>
        <authorList>
            <person name="Nouioui I."/>
        </authorList>
    </citation>
    <scope>NUCLEOTIDE SEQUENCE [LARGE SCALE GENOMIC DNA]</scope>
    <source>
        <strain evidence="4">DSM 44917</strain>
    </source>
</reference>
<feature type="compositionally biased region" description="Basic and acidic residues" evidence="2">
    <location>
        <begin position="450"/>
        <end position="460"/>
    </location>
</feature>
<evidence type="ECO:0000256" key="1">
    <source>
        <dbReference type="SAM" id="Coils"/>
    </source>
</evidence>
<evidence type="ECO:0000313" key="3">
    <source>
        <dbReference type="EMBL" id="MDT0305675.1"/>
    </source>
</evidence>
<gene>
    <name evidence="3" type="ORF">RM780_01685</name>
</gene>
<dbReference type="Proteomes" id="UP001183388">
    <property type="component" value="Unassembled WGS sequence"/>
</dbReference>
<keyword evidence="1" id="KW-0175">Coiled coil</keyword>